<protein>
    <submittedName>
        <fullName evidence="2">Uncharacterized protein</fullName>
    </submittedName>
</protein>
<feature type="compositionally biased region" description="Polar residues" evidence="1">
    <location>
        <begin position="1"/>
        <end position="15"/>
    </location>
</feature>
<accession>A0ABV9F0A5</accession>
<reference evidence="3" key="1">
    <citation type="journal article" date="2019" name="Int. J. Syst. Evol. Microbiol.">
        <title>The Global Catalogue of Microorganisms (GCM) 10K type strain sequencing project: providing services to taxonomists for standard genome sequencing and annotation.</title>
        <authorList>
            <consortium name="The Broad Institute Genomics Platform"/>
            <consortium name="The Broad Institute Genome Sequencing Center for Infectious Disease"/>
            <person name="Wu L."/>
            <person name="Ma J."/>
        </authorList>
    </citation>
    <scope>NUCLEOTIDE SEQUENCE [LARGE SCALE GENOMIC DNA]</scope>
    <source>
        <strain evidence="3">NBRC 103632</strain>
    </source>
</reference>
<gene>
    <name evidence="2" type="ORF">ACFO3E_08905</name>
</gene>
<evidence type="ECO:0000313" key="3">
    <source>
        <dbReference type="Proteomes" id="UP001595957"/>
    </source>
</evidence>
<dbReference type="EMBL" id="JBHSFZ010000015">
    <property type="protein sequence ID" value="MFC4594307.1"/>
    <property type="molecule type" value="Genomic_DNA"/>
</dbReference>
<proteinExistence type="predicted"/>
<evidence type="ECO:0000256" key="1">
    <source>
        <dbReference type="SAM" id="MobiDB-lite"/>
    </source>
</evidence>
<organism evidence="2 3">
    <name type="scientific">Sphingobium tyrosinilyticum</name>
    <dbReference type="NCBI Taxonomy" id="2715436"/>
    <lineage>
        <taxon>Bacteria</taxon>
        <taxon>Pseudomonadati</taxon>
        <taxon>Pseudomonadota</taxon>
        <taxon>Alphaproteobacteria</taxon>
        <taxon>Sphingomonadales</taxon>
        <taxon>Sphingomonadaceae</taxon>
        <taxon>Sphingobium</taxon>
    </lineage>
</organism>
<name>A0ABV9F0A5_9SPHN</name>
<dbReference type="Proteomes" id="UP001595957">
    <property type="component" value="Unassembled WGS sequence"/>
</dbReference>
<comment type="caution">
    <text evidence="2">The sequence shown here is derived from an EMBL/GenBank/DDBJ whole genome shotgun (WGS) entry which is preliminary data.</text>
</comment>
<feature type="region of interest" description="Disordered" evidence="1">
    <location>
        <begin position="1"/>
        <end position="21"/>
    </location>
</feature>
<evidence type="ECO:0000313" key="2">
    <source>
        <dbReference type="EMBL" id="MFC4594307.1"/>
    </source>
</evidence>
<sequence>MIDGSSQAAFEQSLQAARRDVGPKDRLKLEAAIREHQARMFAKADNRQEYERLVRQGMDGLTAPAIVRQFDKDVDRVSGKAADAVFDAKRALKEL</sequence>
<keyword evidence="3" id="KW-1185">Reference proteome</keyword>